<comment type="caution">
    <text evidence="2">The sequence shown here is derived from an EMBL/GenBank/DDBJ whole genome shotgun (WGS) entry which is preliminary data.</text>
</comment>
<organism evidence="2 3">
    <name type="scientific">Fusarium sarcochroum</name>
    <dbReference type="NCBI Taxonomy" id="1208366"/>
    <lineage>
        <taxon>Eukaryota</taxon>
        <taxon>Fungi</taxon>
        <taxon>Dikarya</taxon>
        <taxon>Ascomycota</taxon>
        <taxon>Pezizomycotina</taxon>
        <taxon>Sordariomycetes</taxon>
        <taxon>Hypocreomycetidae</taxon>
        <taxon>Hypocreales</taxon>
        <taxon>Nectriaceae</taxon>
        <taxon>Fusarium</taxon>
        <taxon>Fusarium lateritium species complex</taxon>
    </lineage>
</organism>
<accession>A0A8H4WUZ1</accession>
<dbReference type="Proteomes" id="UP000622797">
    <property type="component" value="Unassembled WGS sequence"/>
</dbReference>
<sequence length="388" mass="42610">MPSVLDENIGEMRPNKRKGEGSQSIPPQSKRHRPENKHKEVPARQGEASGGGILSHNGNKRGEGTRIEIASSEGKPPLQQRFNCPLFRLNPEKHKACGIVRLTTWGRTLQHIKRKHHVKDEHCSICRQSFKDEVQKNDHIRQMYCQKIGLEKSGVLLEADYEGIKNLRHLSDEGKWLAAWNKLFPGLPAPSPFAESHTEFVDRIASICLESLQRAAQGHPDLPALAYEVAARVIRVPTPAARSKGIVPASTQAPQAVGPDSVPGLAAGSLHLSRSLPWGTAPGPSTFSPGRQQILPELQQVSPYFGLEAIQGPLSPQPTFSPELSELYGTVPEPEHPMLPMSLASAADLQGNLPSNFPLPGTDTPFPQDESMFLGYFYNVHENEDDST</sequence>
<dbReference type="PANTHER" id="PTHR38166">
    <property type="entry name" value="C2H2-TYPE DOMAIN-CONTAINING PROTEIN-RELATED"/>
    <property type="match status" value="1"/>
</dbReference>
<dbReference type="PANTHER" id="PTHR38166:SF1">
    <property type="entry name" value="C2H2-TYPE DOMAIN-CONTAINING PROTEIN"/>
    <property type="match status" value="1"/>
</dbReference>
<dbReference type="OrthoDB" id="4772970at2759"/>
<reference evidence="2" key="1">
    <citation type="journal article" date="2020" name="BMC Genomics">
        <title>Correction to: Identification and distribution of gene clusters required for synthesis of sphingolipid metabolism inhibitors in diverse species of the filamentous fungus Fusarium.</title>
        <authorList>
            <person name="Kim H.S."/>
            <person name="Lohmar J.M."/>
            <person name="Busman M."/>
            <person name="Brown D.W."/>
            <person name="Naumann T.A."/>
            <person name="Divon H.H."/>
            <person name="Lysoe E."/>
            <person name="Uhlig S."/>
            <person name="Proctor R.H."/>
        </authorList>
    </citation>
    <scope>NUCLEOTIDE SEQUENCE</scope>
    <source>
        <strain evidence="2">NRRL 20472</strain>
    </source>
</reference>
<gene>
    <name evidence="2" type="ORF">FSARC_12824</name>
</gene>
<evidence type="ECO:0000313" key="3">
    <source>
        <dbReference type="Proteomes" id="UP000622797"/>
    </source>
</evidence>
<evidence type="ECO:0008006" key="4">
    <source>
        <dbReference type="Google" id="ProtNLM"/>
    </source>
</evidence>
<evidence type="ECO:0000313" key="2">
    <source>
        <dbReference type="EMBL" id="KAF4951753.1"/>
    </source>
</evidence>
<reference evidence="2" key="2">
    <citation type="submission" date="2020-05" db="EMBL/GenBank/DDBJ databases">
        <authorList>
            <person name="Kim H.-S."/>
            <person name="Proctor R.H."/>
            <person name="Brown D.W."/>
        </authorList>
    </citation>
    <scope>NUCLEOTIDE SEQUENCE</scope>
    <source>
        <strain evidence="2">NRRL 20472</strain>
    </source>
</reference>
<name>A0A8H4WUZ1_9HYPO</name>
<feature type="region of interest" description="Disordered" evidence="1">
    <location>
        <begin position="1"/>
        <end position="62"/>
    </location>
</feature>
<keyword evidence="3" id="KW-1185">Reference proteome</keyword>
<evidence type="ECO:0000256" key="1">
    <source>
        <dbReference type="SAM" id="MobiDB-lite"/>
    </source>
</evidence>
<proteinExistence type="predicted"/>
<dbReference type="AlphaFoldDB" id="A0A8H4WUZ1"/>
<protein>
    <recommendedName>
        <fullName evidence="4">C2H2-type domain-containing protein</fullName>
    </recommendedName>
</protein>
<dbReference type="EMBL" id="JABEXW010000905">
    <property type="protein sequence ID" value="KAF4951753.1"/>
    <property type="molecule type" value="Genomic_DNA"/>
</dbReference>